<evidence type="ECO:0000259" key="2">
    <source>
        <dbReference type="SMART" id="SM00827"/>
    </source>
</evidence>
<dbReference type="EMBL" id="CAJNOE010000574">
    <property type="protein sequence ID" value="CAF1275762.1"/>
    <property type="molecule type" value="Genomic_DNA"/>
</dbReference>
<organism evidence="3 5">
    <name type="scientific">Adineta steineri</name>
    <dbReference type="NCBI Taxonomy" id="433720"/>
    <lineage>
        <taxon>Eukaryota</taxon>
        <taxon>Metazoa</taxon>
        <taxon>Spiralia</taxon>
        <taxon>Gnathifera</taxon>
        <taxon>Rotifera</taxon>
        <taxon>Eurotatoria</taxon>
        <taxon>Bdelloidea</taxon>
        <taxon>Adinetida</taxon>
        <taxon>Adinetidae</taxon>
        <taxon>Adineta</taxon>
    </lineage>
</organism>
<name>A0A815BMY6_9BILA</name>
<dbReference type="Proteomes" id="UP000663868">
    <property type="component" value="Unassembled WGS sequence"/>
</dbReference>
<dbReference type="EMBL" id="CAJOBB010002235">
    <property type="protein sequence ID" value="CAF3950963.1"/>
    <property type="molecule type" value="Genomic_DNA"/>
</dbReference>
<dbReference type="InterPro" id="IPR014043">
    <property type="entry name" value="Acyl_transferase_dom"/>
</dbReference>
<protein>
    <recommendedName>
        <fullName evidence="2">Malonyl-CoA:ACP transacylase (MAT) domain-containing protein</fullName>
    </recommendedName>
</protein>
<dbReference type="Gene3D" id="3.40.366.10">
    <property type="entry name" value="Malonyl-Coenzyme A Acyl Carrier Protein, domain 2"/>
    <property type="match status" value="1"/>
</dbReference>
<dbReference type="InterPro" id="IPR050444">
    <property type="entry name" value="Polyketide_Synthase"/>
</dbReference>
<dbReference type="GO" id="GO:0016740">
    <property type="term" value="F:transferase activity"/>
    <property type="evidence" value="ECO:0007669"/>
    <property type="project" value="UniProtKB-KW"/>
</dbReference>
<dbReference type="PANTHER" id="PTHR45681">
    <property type="entry name" value="POLYKETIDE SYNTHASE 44-RELATED"/>
    <property type="match status" value="1"/>
</dbReference>
<dbReference type="InterPro" id="IPR001227">
    <property type="entry name" value="Ac_transferase_dom_sf"/>
</dbReference>
<sequence>MGGTITCAIIEEYQSTNKQHHQFKQGPQWWSVGRRLYENKPLFTKWINLIDKQMIKVVNNIYPSFIISHSAGDQVTVFAAGYLTLEEAVRIVYQRLRLQNRNTRQGDGIEDLACIAVVNSPHSVTISDDEKTIDEIQQILLISYPIFDIEKDMLLSLKDIRGYPIKDQKQIFNPICTQAKLYSSVTGDKMNDNIPVDE</sequence>
<comment type="caution">
    <text evidence="3">The sequence shown here is derived from an EMBL/GenBank/DDBJ whole genome shotgun (WGS) entry which is preliminary data.</text>
</comment>
<dbReference type="Proteomes" id="UP000663860">
    <property type="component" value="Unassembled WGS sequence"/>
</dbReference>
<feature type="domain" description="Malonyl-CoA:ACP transacylase (MAT)" evidence="2">
    <location>
        <begin position="25"/>
        <end position="197"/>
    </location>
</feature>
<proteinExistence type="predicted"/>
<dbReference type="PANTHER" id="PTHR45681:SF6">
    <property type="entry name" value="POLYKETIDE SYNTHASE 37"/>
    <property type="match status" value="1"/>
</dbReference>
<evidence type="ECO:0000313" key="4">
    <source>
        <dbReference type="EMBL" id="CAF3950963.1"/>
    </source>
</evidence>
<accession>A0A815BMY6</accession>
<evidence type="ECO:0000313" key="5">
    <source>
        <dbReference type="Proteomes" id="UP000663860"/>
    </source>
</evidence>
<dbReference type="SMART" id="SM00827">
    <property type="entry name" value="PKS_AT"/>
    <property type="match status" value="1"/>
</dbReference>
<gene>
    <name evidence="3" type="ORF">IZO911_LOCUS32683</name>
    <name evidence="4" type="ORF">KXQ929_LOCUS25605</name>
</gene>
<dbReference type="AlphaFoldDB" id="A0A815BMY6"/>
<keyword evidence="1" id="KW-0808">Transferase</keyword>
<evidence type="ECO:0000256" key="1">
    <source>
        <dbReference type="ARBA" id="ARBA00022679"/>
    </source>
</evidence>
<dbReference type="InterPro" id="IPR016035">
    <property type="entry name" value="Acyl_Trfase/lysoPLipase"/>
</dbReference>
<dbReference type="SUPFAM" id="SSF52151">
    <property type="entry name" value="FabD/lysophospholipase-like"/>
    <property type="match status" value="1"/>
</dbReference>
<reference evidence="3" key="1">
    <citation type="submission" date="2021-02" db="EMBL/GenBank/DDBJ databases">
        <authorList>
            <person name="Nowell W R."/>
        </authorList>
    </citation>
    <scope>NUCLEOTIDE SEQUENCE</scope>
</reference>
<evidence type="ECO:0000313" key="3">
    <source>
        <dbReference type="EMBL" id="CAF1275762.1"/>
    </source>
</evidence>